<dbReference type="PANTHER" id="PTHR43018">
    <property type="entry name" value="PHOSPHO-2-DEHYDRO-3-DEOXYHEPTONATE ALDOLASE"/>
    <property type="match status" value="1"/>
</dbReference>
<reference evidence="4 5" key="1">
    <citation type="submission" date="2020-01" db="EMBL/GenBank/DDBJ databases">
        <authorList>
            <person name="Kim M.K."/>
        </authorList>
    </citation>
    <scope>NUCLEOTIDE SEQUENCE [LARGE SCALE GENOMIC DNA]</scope>
    <source>
        <strain evidence="4 5">BT213</strain>
    </source>
</reference>
<dbReference type="InterPro" id="IPR036263">
    <property type="entry name" value="Chorismate_II_sf"/>
</dbReference>
<dbReference type="EMBL" id="JAAEAA010000015">
    <property type="protein sequence ID" value="NDK56743.1"/>
    <property type="molecule type" value="Genomic_DNA"/>
</dbReference>
<evidence type="ECO:0000313" key="4">
    <source>
        <dbReference type="EMBL" id="NDK56743.1"/>
    </source>
</evidence>
<dbReference type="PANTHER" id="PTHR43018:SF1">
    <property type="entry name" value="PROTEIN AROA(G)"/>
    <property type="match status" value="1"/>
</dbReference>
<sequence length="336" mass="37010">MRASKTPISLAPQSSFRNASGRPVLIAGPCSAESETQVLETAKLLQNMQSVNIFKAGIWKSRTRPNSFEGVGNAGLPWLQQVKAQTGMRVAVDVSNAQQAEEALKHGIDILCLNGRVTVNPYSVQEIADVLRGTTTPVLVNNPVYPDLGLWIGAYERLQQAGLTDLGAVHRGFSGEDKELLYRNKPKWEVMLQLRQELPGLPILCDTSHIAGKRSLLYPVGQRALDLGIDGLLFESHVNPAAALSSQQQQLMPQELDVLLNALKTRVKLTETTELVEHLDTLRQEVETLDKQLMELLLHRTTVASQISSYGLGSTPAEDHFRKRQEQLTSLLKPVA</sequence>
<dbReference type="GO" id="GO:0016740">
    <property type="term" value="F:transferase activity"/>
    <property type="evidence" value="ECO:0007669"/>
    <property type="project" value="UniProtKB-KW"/>
</dbReference>
<protein>
    <submittedName>
        <fullName evidence="4">3-deoxy-7-phosphoheptulonate synthase</fullName>
    </submittedName>
</protein>
<keyword evidence="2" id="KW-0175">Coiled coil</keyword>
<name>A0A6B2H333_9BACT</name>
<proteinExistence type="predicted"/>
<comment type="caution">
    <text evidence="4">The sequence shown here is derived from an EMBL/GenBank/DDBJ whole genome shotgun (WGS) entry which is preliminary data.</text>
</comment>
<dbReference type="Gene3D" id="3.20.20.70">
    <property type="entry name" value="Aldolase class I"/>
    <property type="match status" value="1"/>
</dbReference>
<dbReference type="Proteomes" id="UP000478546">
    <property type="component" value="Unassembled WGS sequence"/>
</dbReference>
<dbReference type="InterPro" id="IPR013785">
    <property type="entry name" value="Aldolase_TIM"/>
</dbReference>
<evidence type="ECO:0000256" key="1">
    <source>
        <dbReference type="ARBA" id="ARBA00022679"/>
    </source>
</evidence>
<dbReference type="InterPro" id="IPR052899">
    <property type="entry name" value="Class-I_DAHP_synthase"/>
</dbReference>
<evidence type="ECO:0000259" key="3">
    <source>
        <dbReference type="Pfam" id="PF00793"/>
    </source>
</evidence>
<dbReference type="AlphaFoldDB" id="A0A6B2H333"/>
<evidence type="ECO:0000313" key="5">
    <source>
        <dbReference type="Proteomes" id="UP000478546"/>
    </source>
</evidence>
<evidence type="ECO:0000256" key="2">
    <source>
        <dbReference type="SAM" id="Coils"/>
    </source>
</evidence>
<dbReference type="SUPFAM" id="SSF51569">
    <property type="entry name" value="Aldolase"/>
    <property type="match status" value="1"/>
</dbReference>
<keyword evidence="1" id="KW-0808">Transferase</keyword>
<gene>
    <name evidence="4" type="ORF">GWO68_12510</name>
</gene>
<feature type="domain" description="DAHP synthetase I/KDSA" evidence="3">
    <location>
        <begin position="21"/>
        <end position="265"/>
    </location>
</feature>
<dbReference type="Gene3D" id="1.20.59.10">
    <property type="entry name" value="Chorismate mutase"/>
    <property type="match status" value="1"/>
</dbReference>
<organism evidence="4 5">
    <name type="scientific">Pontibacter fetidus</name>
    <dbReference type="NCBI Taxonomy" id="2700082"/>
    <lineage>
        <taxon>Bacteria</taxon>
        <taxon>Pseudomonadati</taxon>
        <taxon>Bacteroidota</taxon>
        <taxon>Cytophagia</taxon>
        <taxon>Cytophagales</taxon>
        <taxon>Hymenobacteraceae</taxon>
        <taxon>Pontibacter</taxon>
    </lineage>
</organism>
<dbReference type="Pfam" id="PF00793">
    <property type="entry name" value="DAHP_synth_1"/>
    <property type="match status" value="1"/>
</dbReference>
<dbReference type="GO" id="GO:0046417">
    <property type="term" value="P:chorismate metabolic process"/>
    <property type="evidence" value="ECO:0007669"/>
    <property type="project" value="InterPro"/>
</dbReference>
<feature type="coiled-coil region" evidence="2">
    <location>
        <begin position="272"/>
        <end position="299"/>
    </location>
</feature>
<dbReference type="InterPro" id="IPR006218">
    <property type="entry name" value="DAHP1/KDSA"/>
</dbReference>
<keyword evidence="5" id="KW-1185">Reference proteome</keyword>
<dbReference type="RefSeq" id="WP_162346793.1">
    <property type="nucleotide sequence ID" value="NZ_JAAEAA010000015.1"/>
</dbReference>
<dbReference type="InterPro" id="IPR036979">
    <property type="entry name" value="CM_dom_sf"/>
</dbReference>
<accession>A0A6B2H333</accession>
<dbReference type="SUPFAM" id="SSF48600">
    <property type="entry name" value="Chorismate mutase II"/>
    <property type="match status" value="1"/>
</dbReference>